<evidence type="ECO:0000313" key="16">
    <source>
        <dbReference type="Proteomes" id="UP000276254"/>
    </source>
</evidence>
<dbReference type="EMBL" id="CP032828">
    <property type="protein sequence ID" value="AYJ85391.1"/>
    <property type="molecule type" value="Genomic_DNA"/>
</dbReference>
<evidence type="ECO:0000256" key="5">
    <source>
        <dbReference type="ARBA" id="ARBA00022692"/>
    </source>
</evidence>
<keyword evidence="9 11" id="KW-0472">Membrane</keyword>
<name>A0A494THV6_SPHPE</name>
<protein>
    <submittedName>
        <fullName evidence="15">TonB-dependent receptor</fullName>
    </submittedName>
</protein>
<keyword evidence="16" id="KW-1185">Reference proteome</keyword>
<dbReference type="Gene3D" id="2.40.170.20">
    <property type="entry name" value="TonB-dependent receptor, beta-barrel domain"/>
    <property type="match status" value="1"/>
</dbReference>
<evidence type="ECO:0000256" key="11">
    <source>
        <dbReference type="PROSITE-ProRule" id="PRU01360"/>
    </source>
</evidence>
<keyword evidence="2 11" id="KW-0813">Transport</keyword>
<comment type="subcellular location">
    <subcellularLocation>
        <location evidence="1 11">Cell outer membrane</location>
        <topology evidence="1 11">Multi-pass membrane protein</topology>
    </subcellularLocation>
</comment>
<dbReference type="PROSITE" id="PS52016">
    <property type="entry name" value="TONB_DEPENDENT_REC_3"/>
    <property type="match status" value="1"/>
</dbReference>
<accession>A0A494THV6</accession>
<dbReference type="InterPro" id="IPR012910">
    <property type="entry name" value="Plug_dom"/>
</dbReference>
<dbReference type="Pfam" id="PF00593">
    <property type="entry name" value="TonB_dep_Rec_b-barrel"/>
    <property type="match status" value="1"/>
</dbReference>
<dbReference type="PANTHER" id="PTHR32552:SF81">
    <property type="entry name" value="TONB-DEPENDENT OUTER MEMBRANE RECEPTOR"/>
    <property type="match status" value="1"/>
</dbReference>
<keyword evidence="8 12" id="KW-0798">TonB box</keyword>
<dbReference type="GO" id="GO:0009279">
    <property type="term" value="C:cell outer membrane"/>
    <property type="evidence" value="ECO:0007669"/>
    <property type="project" value="UniProtKB-SubCell"/>
</dbReference>
<evidence type="ECO:0000256" key="8">
    <source>
        <dbReference type="ARBA" id="ARBA00023077"/>
    </source>
</evidence>
<keyword evidence="5 11" id="KW-0812">Transmembrane</keyword>
<evidence type="ECO:0000256" key="10">
    <source>
        <dbReference type="ARBA" id="ARBA00023237"/>
    </source>
</evidence>
<dbReference type="AlphaFoldDB" id="A0A494THV6"/>
<evidence type="ECO:0000256" key="4">
    <source>
        <dbReference type="ARBA" id="ARBA00022496"/>
    </source>
</evidence>
<geneLocation type="plasmid" evidence="15">
    <name>unnamed1</name>
</geneLocation>
<evidence type="ECO:0000256" key="12">
    <source>
        <dbReference type="RuleBase" id="RU003357"/>
    </source>
</evidence>
<dbReference type="GO" id="GO:0006826">
    <property type="term" value="P:iron ion transport"/>
    <property type="evidence" value="ECO:0007669"/>
    <property type="project" value="UniProtKB-KW"/>
</dbReference>
<reference evidence="15 16" key="1">
    <citation type="submission" date="2018-09" db="EMBL/GenBank/DDBJ databases">
        <title>Sphingomonas peninsula sp. nov., isolated from fildes peninsula, Antarctic soil.</title>
        <authorList>
            <person name="Yingchao G."/>
        </authorList>
    </citation>
    <scope>NUCLEOTIDE SEQUENCE [LARGE SCALE GENOMIC DNA]</scope>
    <source>
        <strain evidence="15 16">YZ-8</strain>
        <plasmid evidence="15 16">unnamed1</plasmid>
    </source>
</reference>
<evidence type="ECO:0000256" key="6">
    <source>
        <dbReference type="ARBA" id="ARBA00023004"/>
    </source>
</evidence>
<dbReference type="PANTHER" id="PTHR32552">
    <property type="entry name" value="FERRICHROME IRON RECEPTOR-RELATED"/>
    <property type="match status" value="1"/>
</dbReference>
<organism evidence="15 16">
    <name type="scientific">Sphingomonas paeninsulae</name>
    <dbReference type="NCBI Taxonomy" id="2319844"/>
    <lineage>
        <taxon>Bacteria</taxon>
        <taxon>Pseudomonadati</taxon>
        <taxon>Pseudomonadota</taxon>
        <taxon>Alphaproteobacteria</taxon>
        <taxon>Sphingomonadales</taxon>
        <taxon>Sphingomonadaceae</taxon>
        <taxon>Sphingomonas</taxon>
    </lineage>
</organism>
<keyword evidence="3 11" id="KW-1134">Transmembrane beta strand</keyword>
<evidence type="ECO:0000256" key="3">
    <source>
        <dbReference type="ARBA" id="ARBA00022452"/>
    </source>
</evidence>
<feature type="domain" description="TonB-dependent receptor plug" evidence="14">
    <location>
        <begin position="66"/>
        <end position="175"/>
    </location>
</feature>
<keyword evidence="7" id="KW-0406">Ion transport</keyword>
<evidence type="ECO:0000256" key="2">
    <source>
        <dbReference type="ARBA" id="ARBA00022448"/>
    </source>
</evidence>
<dbReference type="InterPro" id="IPR036942">
    <property type="entry name" value="Beta-barrel_TonB_sf"/>
</dbReference>
<dbReference type="OrthoDB" id="7455607at2"/>
<comment type="similarity">
    <text evidence="11 12">Belongs to the TonB-dependent receptor family.</text>
</comment>
<evidence type="ECO:0000259" key="13">
    <source>
        <dbReference type="Pfam" id="PF00593"/>
    </source>
</evidence>
<sequence length="767" mass="82654">MSIMTMKSISIRETSLGLRCGMLATVAIIGLIPCAAYAQAAEITAEDSNQGLDDIIVTARKTAENQQNVPIAITAFSGQTLVNQNATRISDIARVTPSLTAHESASSPGSLVMTLRGQVQTDILATLDPSVGTYVDGLYWARAYGINADLLDVSSMQVLKGPQGTLFGRNTTGGAILLETNAPKLGQFSGMVQGTYGRFNEIDGTAILNVPLGEKAALRGAFVMNTRDPYTHDTANNRGYDEKNSWTGRVKLLIAPNDSFTALLSYEHYNLDVANTSRRLFFVQPGSSAAITAGGLPAANAYIATLANDPNAVQMNVDPRVKNKTNTYLLTLAQDTNFGAVKLISGYRTVDALTRLDLDGSPIPIHTTTGSQNLHQFSSELQVTGKMLDDTLDFAAGALYFDEGGVDKSASITIPTLNPRTTLFRGDIKNHSLGAYTQASYHITKALTFTGGVRYSRDVKGLTINNTTLMRSTGVVGCQILTLTAPNCELSRSDAFSGWSYTAGLDYKITPDILAYAKTSKGFRSGGQNLRASGTAAFIPFKPEIAYAQEAGIKSEFLQKRVRFNLSGYYTTVKDIQRTTLQNVAPGVTASILSNAGKARFYGLEAELTARLFQGFTAGATGTLTRPKYLQYSDLNGDRRQERFDSVSREQFSLSGDYEHQFDSARLHLHTDYSWQGKQAVQPYNNPADPNNAIIIAGTTAPASGILSARAAVSFSDDAYEVAVFGRNITNNRAVIAALYVPGITYVSTQIREPVTYGITLTARFGK</sequence>
<keyword evidence="4" id="KW-0410">Iron transport</keyword>
<keyword evidence="15" id="KW-0675">Receptor</keyword>
<evidence type="ECO:0000256" key="1">
    <source>
        <dbReference type="ARBA" id="ARBA00004571"/>
    </source>
</evidence>
<dbReference type="Proteomes" id="UP000276254">
    <property type="component" value="Plasmid unnamed1"/>
</dbReference>
<evidence type="ECO:0000313" key="15">
    <source>
        <dbReference type="EMBL" id="AYJ85391.1"/>
    </source>
</evidence>
<keyword evidence="15" id="KW-0614">Plasmid</keyword>
<gene>
    <name evidence="15" type="ORF">D3Y57_05205</name>
</gene>
<dbReference type="Pfam" id="PF07715">
    <property type="entry name" value="Plug"/>
    <property type="match status" value="1"/>
</dbReference>
<dbReference type="InterPro" id="IPR000531">
    <property type="entry name" value="Beta-barrel_TonB"/>
</dbReference>
<evidence type="ECO:0000256" key="7">
    <source>
        <dbReference type="ARBA" id="ARBA00023065"/>
    </source>
</evidence>
<dbReference type="KEGG" id="spha:D3Y57_05205"/>
<keyword evidence="6" id="KW-0408">Iron</keyword>
<evidence type="ECO:0000259" key="14">
    <source>
        <dbReference type="Pfam" id="PF07715"/>
    </source>
</evidence>
<feature type="domain" description="TonB-dependent receptor-like beta-barrel" evidence="13">
    <location>
        <begin position="295"/>
        <end position="729"/>
    </location>
</feature>
<dbReference type="InterPro" id="IPR039426">
    <property type="entry name" value="TonB-dep_rcpt-like"/>
</dbReference>
<keyword evidence="10 11" id="KW-0998">Cell outer membrane</keyword>
<dbReference type="SUPFAM" id="SSF56935">
    <property type="entry name" value="Porins"/>
    <property type="match status" value="1"/>
</dbReference>
<proteinExistence type="inferred from homology"/>
<evidence type="ECO:0000256" key="9">
    <source>
        <dbReference type="ARBA" id="ARBA00023136"/>
    </source>
</evidence>